<keyword evidence="2" id="KW-1003">Cell membrane</keyword>
<dbReference type="PANTHER" id="PTHR40077">
    <property type="entry name" value="MEMBRANE PROTEIN-RELATED"/>
    <property type="match status" value="1"/>
</dbReference>
<evidence type="ECO:0000256" key="5">
    <source>
        <dbReference type="ARBA" id="ARBA00023136"/>
    </source>
</evidence>
<dbReference type="AlphaFoldDB" id="A0A6B3C7W1"/>
<evidence type="ECO:0000256" key="3">
    <source>
        <dbReference type="ARBA" id="ARBA00022692"/>
    </source>
</evidence>
<evidence type="ECO:0000256" key="6">
    <source>
        <dbReference type="SAM" id="MobiDB-lite"/>
    </source>
</evidence>
<feature type="transmembrane region" description="Helical" evidence="7">
    <location>
        <begin position="87"/>
        <end position="107"/>
    </location>
</feature>
<feature type="domain" description="DUF3817" evidence="8">
    <location>
        <begin position="42"/>
        <end position="139"/>
    </location>
</feature>
<reference evidence="9" key="1">
    <citation type="submission" date="2020-01" db="EMBL/GenBank/DDBJ databases">
        <title>Insect and environment-associated Actinomycetes.</title>
        <authorList>
            <person name="Currrie C."/>
            <person name="Chevrette M."/>
            <person name="Carlson C."/>
            <person name="Stubbendieck R."/>
            <person name="Wendt-Pienkowski E."/>
        </authorList>
    </citation>
    <scope>NUCLEOTIDE SEQUENCE</scope>
    <source>
        <strain evidence="9">SID12501</strain>
    </source>
</reference>
<dbReference type="GO" id="GO:0005886">
    <property type="term" value="C:plasma membrane"/>
    <property type="evidence" value="ECO:0007669"/>
    <property type="project" value="UniProtKB-SubCell"/>
</dbReference>
<name>A0A6B3C7W1_9ACTN</name>
<feature type="transmembrane region" description="Helical" evidence="7">
    <location>
        <begin position="47"/>
        <end position="67"/>
    </location>
</feature>
<feature type="transmembrane region" description="Helical" evidence="7">
    <location>
        <begin position="114"/>
        <end position="133"/>
    </location>
</feature>
<proteinExistence type="predicted"/>
<feature type="compositionally biased region" description="Basic and acidic residues" evidence="6">
    <location>
        <begin position="1"/>
        <end position="10"/>
    </location>
</feature>
<keyword evidence="5 7" id="KW-0472">Membrane</keyword>
<dbReference type="PANTHER" id="PTHR40077:SF2">
    <property type="entry name" value="MEMBRANE PROTEIN"/>
    <property type="match status" value="1"/>
</dbReference>
<feature type="region of interest" description="Disordered" evidence="6">
    <location>
        <begin position="1"/>
        <end position="24"/>
    </location>
</feature>
<sequence>MGVTGDDERTSVSTEANGPVPTTAAAPAPEVAAWARKARGSLRRYRVMAWVTGVMLLLLCVEMVLKYVLQVPGFNVEGDPRSEAARIIAMVHGWVYVVYLVTVFDLWSTLRWRLGRLVTMALAGVVPVMSFVLERRVHRDAAARIDAVVPAEA</sequence>
<dbReference type="Pfam" id="PF12823">
    <property type="entry name" value="DUF3817"/>
    <property type="match status" value="1"/>
</dbReference>
<comment type="subcellular location">
    <subcellularLocation>
        <location evidence="1">Cell membrane</location>
        <topology evidence="1">Multi-pass membrane protein</topology>
    </subcellularLocation>
</comment>
<gene>
    <name evidence="9" type="ORF">G3I71_45830</name>
</gene>
<evidence type="ECO:0000256" key="7">
    <source>
        <dbReference type="SAM" id="Phobius"/>
    </source>
</evidence>
<evidence type="ECO:0000313" key="9">
    <source>
        <dbReference type="EMBL" id="NEC92897.1"/>
    </source>
</evidence>
<protein>
    <submittedName>
        <fullName evidence="9">DUF3817 domain-containing protein</fullName>
    </submittedName>
</protein>
<evidence type="ECO:0000256" key="1">
    <source>
        <dbReference type="ARBA" id="ARBA00004651"/>
    </source>
</evidence>
<accession>A0A6B3C7W1</accession>
<organism evidence="9">
    <name type="scientific">Streptomyces sp. SID12501</name>
    <dbReference type="NCBI Taxonomy" id="2706042"/>
    <lineage>
        <taxon>Bacteria</taxon>
        <taxon>Bacillati</taxon>
        <taxon>Actinomycetota</taxon>
        <taxon>Actinomycetes</taxon>
        <taxon>Kitasatosporales</taxon>
        <taxon>Streptomycetaceae</taxon>
        <taxon>Streptomyces</taxon>
    </lineage>
</organism>
<dbReference type="InterPro" id="IPR023845">
    <property type="entry name" value="DUF3817_TM"/>
</dbReference>
<dbReference type="NCBIfam" id="TIGR03954">
    <property type="entry name" value="integ_memb_HG"/>
    <property type="match status" value="1"/>
</dbReference>
<evidence type="ECO:0000256" key="2">
    <source>
        <dbReference type="ARBA" id="ARBA00022475"/>
    </source>
</evidence>
<dbReference type="EMBL" id="JAAGLU010000293">
    <property type="protein sequence ID" value="NEC92897.1"/>
    <property type="molecule type" value="Genomic_DNA"/>
</dbReference>
<keyword evidence="3 7" id="KW-0812">Transmembrane</keyword>
<comment type="caution">
    <text evidence="9">The sequence shown here is derived from an EMBL/GenBank/DDBJ whole genome shotgun (WGS) entry which is preliminary data.</text>
</comment>
<evidence type="ECO:0000259" key="8">
    <source>
        <dbReference type="Pfam" id="PF12823"/>
    </source>
</evidence>
<keyword evidence="4 7" id="KW-1133">Transmembrane helix</keyword>
<evidence type="ECO:0000256" key="4">
    <source>
        <dbReference type="ARBA" id="ARBA00022989"/>
    </source>
</evidence>